<dbReference type="AlphaFoldDB" id="A0A101CHJ4"/>
<reference evidence="1 2" key="1">
    <citation type="submission" date="2015-10" db="EMBL/GenBank/DDBJ databases">
        <title>Genome sequence of Chryseobacterium greenlandense.</title>
        <authorList>
            <person name="Newman J."/>
            <person name="Fischer K."/>
            <person name="Miller J."/>
        </authorList>
    </citation>
    <scope>NUCLEOTIDE SEQUENCE [LARGE SCALE GENOMIC DNA]</scope>
    <source>
        <strain evidence="1 2">UMB34</strain>
    </source>
</reference>
<dbReference type="RefSeq" id="WP_050379463.1">
    <property type="nucleotide sequence ID" value="NZ_LMAI01000004.1"/>
</dbReference>
<accession>A0A101CHJ4</accession>
<dbReference type="EMBL" id="LMAI01000004">
    <property type="protein sequence ID" value="KUJ56363.1"/>
    <property type="molecule type" value="Genomic_DNA"/>
</dbReference>
<comment type="caution">
    <text evidence="1">The sequence shown here is derived from an EMBL/GenBank/DDBJ whole genome shotgun (WGS) entry which is preliminary data.</text>
</comment>
<evidence type="ECO:0008006" key="3">
    <source>
        <dbReference type="Google" id="ProtNLM"/>
    </source>
</evidence>
<evidence type="ECO:0000313" key="2">
    <source>
        <dbReference type="Proteomes" id="UP000054388"/>
    </source>
</evidence>
<name>A0A101CHJ4_9FLAO</name>
<gene>
    <name evidence="1" type="ORF">AR686_07310</name>
</gene>
<proteinExistence type="predicted"/>
<evidence type="ECO:0000313" key="1">
    <source>
        <dbReference type="EMBL" id="KUJ56363.1"/>
    </source>
</evidence>
<protein>
    <recommendedName>
        <fullName evidence="3">MlpB protein</fullName>
    </recommendedName>
</protein>
<organism evidence="1 2">
    <name type="scientific">Chryseobacterium aquaticum subsp. greenlandense</name>
    <dbReference type="NCBI Taxonomy" id="345663"/>
    <lineage>
        <taxon>Bacteria</taxon>
        <taxon>Pseudomonadati</taxon>
        <taxon>Bacteroidota</taxon>
        <taxon>Flavobacteriia</taxon>
        <taxon>Flavobacteriales</taxon>
        <taxon>Weeksellaceae</taxon>
        <taxon>Chryseobacterium group</taxon>
        <taxon>Chryseobacterium</taxon>
    </lineage>
</organism>
<sequence length="131" mass="14544">MKSFLIVLSSALLLGLSSCGEKKGVTEDKKQSEVSSDKFVKGDIVPSNQVCMVNNAYMGKKQIEVKYNGKLYYGCCQMCEKRIPKEAEVRVAIDPISKKEVDKADAVIAITGDDGEVSYFENKQNYKAFIK</sequence>
<dbReference type="PROSITE" id="PS51257">
    <property type="entry name" value="PROKAR_LIPOPROTEIN"/>
    <property type="match status" value="1"/>
</dbReference>
<dbReference type="Proteomes" id="UP000054388">
    <property type="component" value="Unassembled WGS sequence"/>
</dbReference>